<keyword evidence="3" id="KW-1185">Reference proteome</keyword>
<evidence type="ECO:0000313" key="2">
    <source>
        <dbReference type="EMBL" id="GGI88272.1"/>
    </source>
</evidence>
<dbReference type="AlphaFoldDB" id="A0A917NCM1"/>
<reference evidence="2" key="2">
    <citation type="submission" date="2020-09" db="EMBL/GenBank/DDBJ databases">
        <authorList>
            <person name="Sun Q."/>
            <person name="Ohkuma M."/>
        </authorList>
    </citation>
    <scope>NUCLEOTIDE SEQUENCE</scope>
    <source>
        <strain evidence="2">JCM 13919</strain>
    </source>
</reference>
<proteinExistence type="predicted"/>
<dbReference type="Pfam" id="PF12796">
    <property type="entry name" value="Ank_2"/>
    <property type="match status" value="1"/>
</dbReference>
<dbReference type="PROSITE" id="PS50088">
    <property type="entry name" value="ANK_REPEAT"/>
    <property type="match status" value="1"/>
</dbReference>
<dbReference type="PANTHER" id="PTHR24118">
    <property type="entry name" value="POTE ANKYRIN DOMAIN"/>
    <property type="match status" value="1"/>
</dbReference>
<dbReference type="PROSITE" id="PS50297">
    <property type="entry name" value="ANK_REP_REGION"/>
    <property type="match status" value="1"/>
</dbReference>
<dbReference type="InterPro" id="IPR050018">
    <property type="entry name" value="T4SS_AnkY"/>
</dbReference>
<dbReference type="InterPro" id="IPR036770">
    <property type="entry name" value="Ankyrin_rpt-contain_sf"/>
</dbReference>
<dbReference type="SMART" id="SM00248">
    <property type="entry name" value="ANK"/>
    <property type="match status" value="2"/>
</dbReference>
<comment type="caution">
    <text evidence="2">The sequence shown here is derived from an EMBL/GenBank/DDBJ whole genome shotgun (WGS) entry which is preliminary data.</text>
</comment>
<keyword evidence="1" id="KW-0040">ANK repeat</keyword>
<dbReference type="InterPro" id="IPR002110">
    <property type="entry name" value="Ankyrin_rpt"/>
</dbReference>
<dbReference type="NCBIfam" id="NF043029">
    <property type="entry name" value="T4SS_AnkY"/>
    <property type="match status" value="1"/>
</dbReference>
<feature type="repeat" description="ANK" evidence="1">
    <location>
        <begin position="443"/>
        <end position="475"/>
    </location>
</feature>
<dbReference type="EMBL" id="BMOB01000007">
    <property type="protein sequence ID" value="GGI88272.1"/>
    <property type="molecule type" value="Genomic_DNA"/>
</dbReference>
<sequence>MKVILVYANCVKAGAKGDFVLAGNIARDLAIELRHNGRDIDVVLTSTLEGIERFKSLYDSIDGMFLSIEGLQIQLVALEEFDAHHYEVVAFIEANRCKHAPAELIKNILSPHSELFILNAADREIRPREHYIENINHFQPGLYTYFPDVHILYTGLGVGRIGLPSIPASSDLPSLNAEEEVKIPKHPFGLMYLSGDPEYCGSVIAQYMQMTNLPEYVLVGGLVHNKAKVEATIMERLLLNNPESLCITYHQTLSNVTMRHMAAQSHRVVVSMGVMSTLEAFRDDKLPFYHFNSNITFAKSYLLAVQSLCRAMDASENKMSQLIFSLAGYLFSIKPLKPSQLNQLRSLLAIEPVSEGLVRVNQQILEQANGKVARHLLGFMSNPAKSSTHQQCISICLTLRTKGEVALTFDEALRRAAEKGMIFELKVLLTKLSINQINKSDRLKRTALHYAVLQQKHDCIRLLIKHGAILDVQDHFKKTPLDYAIIQDDERSIEILSGAKLTSSDGEKDLSDSSSDPILIDVANSFPNLSLI</sequence>
<protein>
    <recommendedName>
        <fullName evidence="4">Ankyrin repeat-containing protein</fullName>
    </recommendedName>
</protein>
<dbReference type="Proteomes" id="UP000630149">
    <property type="component" value="Unassembled WGS sequence"/>
</dbReference>
<organism evidence="2 3">
    <name type="scientific">Legionella impletisoli</name>
    <dbReference type="NCBI Taxonomy" id="343510"/>
    <lineage>
        <taxon>Bacteria</taxon>
        <taxon>Pseudomonadati</taxon>
        <taxon>Pseudomonadota</taxon>
        <taxon>Gammaproteobacteria</taxon>
        <taxon>Legionellales</taxon>
        <taxon>Legionellaceae</taxon>
        <taxon>Legionella</taxon>
    </lineage>
</organism>
<name>A0A917NCM1_9GAMM</name>
<reference evidence="2" key="1">
    <citation type="journal article" date="2014" name="Int. J. Syst. Evol. Microbiol.">
        <title>Complete genome sequence of Corynebacterium casei LMG S-19264T (=DSM 44701T), isolated from a smear-ripened cheese.</title>
        <authorList>
            <consortium name="US DOE Joint Genome Institute (JGI-PGF)"/>
            <person name="Walter F."/>
            <person name="Albersmeier A."/>
            <person name="Kalinowski J."/>
            <person name="Ruckert C."/>
        </authorList>
    </citation>
    <scope>NUCLEOTIDE SEQUENCE</scope>
    <source>
        <strain evidence="2">JCM 13919</strain>
    </source>
</reference>
<dbReference type="RefSeq" id="WP_131776398.1">
    <property type="nucleotide sequence ID" value="NZ_BMOB01000007.1"/>
</dbReference>
<evidence type="ECO:0008006" key="4">
    <source>
        <dbReference type="Google" id="ProtNLM"/>
    </source>
</evidence>
<dbReference type="SUPFAM" id="SSF48403">
    <property type="entry name" value="Ankyrin repeat"/>
    <property type="match status" value="1"/>
</dbReference>
<dbReference type="PANTHER" id="PTHR24118:SF99">
    <property type="entry name" value="POTE ANKYRIN DOMAIN FAMILY MEMBER 3C-RELATED"/>
    <property type="match status" value="1"/>
</dbReference>
<evidence type="ECO:0000313" key="3">
    <source>
        <dbReference type="Proteomes" id="UP000630149"/>
    </source>
</evidence>
<evidence type="ECO:0000256" key="1">
    <source>
        <dbReference type="PROSITE-ProRule" id="PRU00023"/>
    </source>
</evidence>
<gene>
    <name evidence="2" type="primary">legA9</name>
    <name evidence="2" type="ORF">GCM10007966_16270</name>
</gene>
<accession>A0A917NCM1</accession>
<dbReference type="OrthoDB" id="5642684at2"/>
<dbReference type="Gene3D" id="1.25.40.20">
    <property type="entry name" value="Ankyrin repeat-containing domain"/>
    <property type="match status" value="1"/>
</dbReference>